<sequence>MGRRSQKLPLVVQMKPRASEGSRLVSNILPGVSQWKVVSSYLSLEVISWSGI</sequence>
<reference evidence="2" key="1">
    <citation type="journal article" date="2002" name="Science">
        <title>The draft genome of Ciona intestinalis: insights into chordate and vertebrate origins.</title>
        <authorList>
            <person name="Dehal P."/>
            <person name="Satou Y."/>
            <person name="Campbell R.K."/>
            <person name="Chapman J."/>
            <person name="Degnan B."/>
            <person name="De Tomaso A."/>
            <person name="Davidson B."/>
            <person name="Di Gregorio A."/>
            <person name="Gelpke M."/>
            <person name="Goodstein D.M."/>
            <person name="Harafuji N."/>
            <person name="Hastings K.E."/>
            <person name="Ho I."/>
            <person name="Hotta K."/>
            <person name="Huang W."/>
            <person name="Kawashima T."/>
            <person name="Lemaire P."/>
            <person name="Martinez D."/>
            <person name="Meinertzhagen I.A."/>
            <person name="Necula S."/>
            <person name="Nonaka M."/>
            <person name="Putnam N."/>
            <person name="Rash S."/>
            <person name="Saiga H."/>
            <person name="Satake M."/>
            <person name="Terry A."/>
            <person name="Yamada L."/>
            <person name="Wang H.G."/>
            <person name="Awazu S."/>
            <person name="Azumi K."/>
            <person name="Boore J."/>
            <person name="Branno M."/>
            <person name="Chin-Bow S."/>
            <person name="DeSantis R."/>
            <person name="Doyle S."/>
            <person name="Francino P."/>
            <person name="Keys D.N."/>
            <person name="Haga S."/>
            <person name="Hayashi H."/>
            <person name="Hino K."/>
            <person name="Imai K.S."/>
            <person name="Inaba K."/>
            <person name="Kano S."/>
            <person name="Kobayashi K."/>
            <person name="Kobayashi M."/>
            <person name="Lee B.I."/>
            <person name="Makabe K.W."/>
            <person name="Manohar C."/>
            <person name="Matassi G."/>
            <person name="Medina M."/>
            <person name="Mochizuki Y."/>
            <person name="Mount S."/>
            <person name="Morishita T."/>
            <person name="Miura S."/>
            <person name="Nakayama A."/>
            <person name="Nishizaka S."/>
            <person name="Nomoto H."/>
            <person name="Ohta F."/>
            <person name="Oishi K."/>
            <person name="Rigoutsos I."/>
            <person name="Sano M."/>
            <person name="Sasaki A."/>
            <person name="Sasakura Y."/>
            <person name="Shoguchi E."/>
            <person name="Shin-i T."/>
            <person name="Spagnuolo A."/>
            <person name="Stainier D."/>
            <person name="Suzuki M.M."/>
            <person name="Tassy O."/>
            <person name="Takatori N."/>
            <person name="Tokuoka M."/>
            <person name="Yagi K."/>
            <person name="Yoshizaki F."/>
            <person name="Wada S."/>
            <person name="Zhang C."/>
            <person name="Hyatt P.D."/>
            <person name="Larimer F."/>
            <person name="Detter C."/>
            <person name="Doggett N."/>
            <person name="Glavina T."/>
            <person name="Hawkins T."/>
            <person name="Richardson P."/>
            <person name="Lucas S."/>
            <person name="Kohara Y."/>
            <person name="Levine M."/>
            <person name="Satoh N."/>
            <person name="Rokhsar D.S."/>
        </authorList>
    </citation>
    <scope>NUCLEOTIDE SEQUENCE [LARGE SCALE GENOMIC DNA]</scope>
</reference>
<dbReference type="HOGENOM" id="CLU_3086501_0_0_1"/>
<accession>H2XYG5</accession>
<dbReference type="AlphaFoldDB" id="H2XYG5"/>
<proteinExistence type="predicted"/>
<dbReference type="InParanoid" id="H2XYG5"/>
<keyword evidence="2" id="KW-1185">Reference proteome</keyword>
<reference evidence="1" key="3">
    <citation type="submission" date="2025-09" db="UniProtKB">
        <authorList>
            <consortium name="Ensembl"/>
        </authorList>
    </citation>
    <scope>IDENTIFICATION</scope>
</reference>
<name>H2XYG5_CIOIN</name>
<dbReference type="Proteomes" id="UP000008144">
    <property type="component" value="Unassembled WGS sequence"/>
</dbReference>
<organism evidence="1 2">
    <name type="scientific">Ciona intestinalis</name>
    <name type="common">Transparent sea squirt</name>
    <name type="synonym">Ascidia intestinalis</name>
    <dbReference type="NCBI Taxonomy" id="7719"/>
    <lineage>
        <taxon>Eukaryota</taxon>
        <taxon>Metazoa</taxon>
        <taxon>Chordata</taxon>
        <taxon>Tunicata</taxon>
        <taxon>Ascidiacea</taxon>
        <taxon>Phlebobranchia</taxon>
        <taxon>Cionidae</taxon>
        <taxon>Ciona</taxon>
    </lineage>
</organism>
<dbReference type="Ensembl" id="ENSCINT00000033445.1">
    <property type="protein sequence ID" value="ENSCINP00000034699.1"/>
    <property type="gene ID" value="ENSCING00000020244.1"/>
</dbReference>
<protein>
    <submittedName>
        <fullName evidence="1">Uncharacterized protein</fullName>
    </submittedName>
</protein>
<evidence type="ECO:0000313" key="2">
    <source>
        <dbReference type="Proteomes" id="UP000008144"/>
    </source>
</evidence>
<evidence type="ECO:0000313" key="1">
    <source>
        <dbReference type="Ensembl" id="ENSCINP00000034699.1"/>
    </source>
</evidence>
<reference evidence="1" key="2">
    <citation type="submission" date="2025-08" db="UniProtKB">
        <authorList>
            <consortium name="Ensembl"/>
        </authorList>
    </citation>
    <scope>IDENTIFICATION</scope>
</reference>